<dbReference type="Pfam" id="PF00485">
    <property type="entry name" value="PRK"/>
    <property type="match status" value="1"/>
</dbReference>
<dbReference type="EMBL" id="MBFS01000154">
    <property type="protein sequence ID" value="PVV04162.1"/>
    <property type="molecule type" value="Genomic_DNA"/>
</dbReference>
<evidence type="ECO:0000259" key="1">
    <source>
        <dbReference type="Pfam" id="PF00485"/>
    </source>
</evidence>
<dbReference type="STRING" id="133381.A0A2T9ZHU5"/>
<name>A0A2T9ZHU5_9FUNG</name>
<sequence>MIPNLDSFILTFGISGPSCSGKTTLALMLNKYFRNSVILYKDNYYKTPSIKSISGTINDDKYIQIHHASGYKDYDSPNSFDSVKMEEDIKCIQKDWSKVSIFSDLSSTSSTWAIRDLSKIEEIVNNIKASDTGQYKKFSKNQKVLIVEGIFLFEDNTPHSFVSLFDIRVFLTLELQSSLNRRTSRIDIIDDLNNSLFWQDPPNYFNLVSWPNYIFYSKKILSSISKSNIVTDKAIDKNKNEFEKITASNQSSENCVEEIYNKENQNEFVFLGEKFLVFDSELLTSEEIFTKTLKSFFHLNKNKIQ</sequence>
<protein>
    <recommendedName>
        <fullName evidence="1">Phosphoribulokinase/uridine kinase domain-containing protein</fullName>
    </recommendedName>
</protein>
<dbReference type="InterPro" id="IPR006083">
    <property type="entry name" value="PRK/URK"/>
</dbReference>
<dbReference type="OrthoDB" id="10041966at2759"/>
<dbReference type="AlphaFoldDB" id="A0A2T9ZHU5"/>
<dbReference type="GO" id="GO:0016301">
    <property type="term" value="F:kinase activity"/>
    <property type="evidence" value="ECO:0007669"/>
    <property type="project" value="InterPro"/>
</dbReference>
<dbReference type="PANTHER" id="PTHR10285">
    <property type="entry name" value="URIDINE KINASE"/>
    <property type="match status" value="1"/>
</dbReference>
<comment type="caution">
    <text evidence="2">The sequence shown here is derived from an EMBL/GenBank/DDBJ whole genome shotgun (WGS) entry which is preliminary data.</text>
</comment>
<proteinExistence type="predicted"/>
<reference evidence="2 3" key="1">
    <citation type="journal article" date="2018" name="MBio">
        <title>Comparative Genomics Reveals the Core Gene Toolbox for the Fungus-Insect Symbiosis.</title>
        <authorList>
            <person name="Wang Y."/>
            <person name="Stata M."/>
            <person name="Wang W."/>
            <person name="Stajich J.E."/>
            <person name="White M.M."/>
            <person name="Moncalvo J.M."/>
        </authorList>
    </citation>
    <scope>NUCLEOTIDE SEQUENCE [LARGE SCALE GENOMIC DNA]</scope>
    <source>
        <strain evidence="2 3">SC-DP-2</strain>
    </source>
</reference>
<dbReference type="Proteomes" id="UP000245609">
    <property type="component" value="Unassembled WGS sequence"/>
</dbReference>
<feature type="domain" description="Phosphoribulokinase/uridine kinase" evidence="1">
    <location>
        <begin position="13"/>
        <end position="185"/>
    </location>
</feature>
<organism evidence="2 3">
    <name type="scientific">Smittium megazygosporum</name>
    <dbReference type="NCBI Taxonomy" id="133381"/>
    <lineage>
        <taxon>Eukaryota</taxon>
        <taxon>Fungi</taxon>
        <taxon>Fungi incertae sedis</taxon>
        <taxon>Zoopagomycota</taxon>
        <taxon>Kickxellomycotina</taxon>
        <taxon>Harpellomycetes</taxon>
        <taxon>Harpellales</taxon>
        <taxon>Legeriomycetaceae</taxon>
        <taxon>Smittium</taxon>
    </lineage>
</organism>
<evidence type="ECO:0000313" key="3">
    <source>
        <dbReference type="Proteomes" id="UP000245609"/>
    </source>
</evidence>
<dbReference type="Gene3D" id="3.40.50.300">
    <property type="entry name" value="P-loop containing nucleotide triphosphate hydrolases"/>
    <property type="match status" value="1"/>
</dbReference>
<evidence type="ECO:0000313" key="2">
    <source>
        <dbReference type="EMBL" id="PVV04162.1"/>
    </source>
</evidence>
<dbReference type="SUPFAM" id="SSF52540">
    <property type="entry name" value="P-loop containing nucleoside triphosphate hydrolases"/>
    <property type="match status" value="1"/>
</dbReference>
<gene>
    <name evidence="2" type="ORF">BB560_001342</name>
</gene>
<dbReference type="GO" id="GO:0005524">
    <property type="term" value="F:ATP binding"/>
    <property type="evidence" value="ECO:0007669"/>
    <property type="project" value="InterPro"/>
</dbReference>
<dbReference type="InterPro" id="IPR027417">
    <property type="entry name" value="P-loop_NTPase"/>
</dbReference>
<keyword evidence="3" id="KW-1185">Reference proteome</keyword>
<accession>A0A2T9ZHU5</accession>